<dbReference type="AlphaFoldDB" id="A0A0A9FZ91"/>
<evidence type="ECO:0000256" key="1">
    <source>
        <dbReference type="SAM" id="MobiDB-lite"/>
    </source>
</evidence>
<accession>A0A0A9FZ91</accession>
<evidence type="ECO:0000313" key="2">
    <source>
        <dbReference type="EMBL" id="JAE17587.1"/>
    </source>
</evidence>
<proteinExistence type="predicted"/>
<name>A0A0A9FZ91_ARUDO</name>
<feature type="compositionally biased region" description="Basic residues" evidence="1">
    <location>
        <begin position="14"/>
        <end position="28"/>
    </location>
</feature>
<feature type="region of interest" description="Disordered" evidence="1">
    <location>
        <begin position="1"/>
        <end position="28"/>
    </location>
</feature>
<reference evidence="2" key="1">
    <citation type="submission" date="2014-09" db="EMBL/GenBank/DDBJ databases">
        <authorList>
            <person name="Magalhaes I.L.F."/>
            <person name="Oliveira U."/>
            <person name="Santos F.R."/>
            <person name="Vidigal T.H.D.A."/>
            <person name="Brescovit A.D."/>
            <person name="Santos A.J."/>
        </authorList>
    </citation>
    <scope>NUCLEOTIDE SEQUENCE</scope>
    <source>
        <tissue evidence="2">Shoot tissue taken approximately 20 cm above the soil surface</tissue>
    </source>
</reference>
<protein>
    <submittedName>
        <fullName evidence="2">Uncharacterized protein</fullName>
    </submittedName>
</protein>
<dbReference type="EMBL" id="GBRH01180309">
    <property type="protein sequence ID" value="JAE17587.1"/>
    <property type="molecule type" value="Transcribed_RNA"/>
</dbReference>
<sequence length="28" mass="3141">MAAPRFATLGHKQACAHRHPHPSTHHSR</sequence>
<reference evidence="2" key="2">
    <citation type="journal article" date="2015" name="Data Brief">
        <title>Shoot transcriptome of the giant reed, Arundo donax.</title>
        <authorList>
            <person name="Barrero R.A."/>
            <person name="Guerrero F.D."/>
            <person name="Moolhuijzen P."/>
            <person name="Goolsby J.A."/>
            <person name="Tidwell J."/>
            <person name="Bellgard S.E."/>
            <person name="Bellgard M.I."/>
        </authorList>
    </citation>
    <scope>NUCLEOTIDE SEQUENCE</scope>
    <source>
        <tissue evidence="2">Shoot tissue taken approximately 20 cm above the soil surface</tissue>
    </source>
</reference>
<organism evidence="2">
    <name type="scientific">Arundo donax</name>
    <name type="common">Giant reed</name>
    <name type="synonym">Donax arundinaceus</name>
    <dbReference type="NCBI Taxonomy" id="35708"/>
    <lineage>
        <taxon>Eukaryota</taxon>
        <taxon>Viridiplantae</taxon>
        <taxon>Streptophyta</taxon>
        <taxon>Embryophyta</taxon>
        <taxon>Tracheophyta</taxon>
        <taxon>Spermatophyta</taxon>
        <taxon>Magnoliopsida</taxon>
        <taxon>Liliopsida</taxon>
        <taxon>Poales</taxon>
        <taxon>Poaceae</taxon>
        <taxon>PACMAD clade</taxon>
        <taxon>Arundinoideae</taxon>
        <taxon>Arundineae</taxon>
        <taxon>Arundo</taxon>
    </lineage>
</organism>